<keyword evidence="6 8" id="KW-0326">Glycosidase</keyword>
<evidence type="ECO:0000313" key="12">
    <source>
        <dbReference type="EMBL" id="KAK3669175.1"/>
    </source>
</evidence>
<dbReference type="InterPro" id="IPR050542">
    <property type="entry name" value="Glycosyl_Hydrlase18_Chitinase"/>
</dbReference>
<evidence type="ECO:0000256" key="1">
    <source>
        <dbReference type="ARBA" id="ARBA00000822"/>
    </source>
</evidence>
<dbReference type="PROSITE" id="PS51910">
    <property type="entry name" value="GH18_2"/>
    <property type="match status" value="1"/>
</dbReference>
<evidence type="ECO:0000259" key="11">
    <source>
        <dbReference type="PROSITE" id="PS51910"/>
    </source>
</evidence>
<protein>
    <recommendedName>
        <fullName evidence="2">chitinase</fullName>
        <ecNumber evidence="2">3.2.1.14</ecNumber>
    </recommendedName>
</protein>
<keyword evidence="3 8" id="KW-0378">Hydrolase</keyword>
<dbReference type="InterPro" id="IPR001579">
    <property type="entry name" value="Glyco_hydro_18_chit_AS"/>
</dbReference>
<evidence type="ECO:0000256" key="3">
    <source>
        <dbReference type="ARBA" id="ARBA00022801"/>
    </source>
</evidence>
<evidence type="ECO:0000256" key="5">
    <source>
        <dbReference type="ARBA" id="ARBA00023277"/>
    </source>
</evidence>
<evidence type="ECO:0000256" key="6">
    <source>
        <dbReference type="ARBA" id="ARBA00023295"/>
    </source>
</evidence>
<dbReference type="PANTHER" id="PTHR45708:SF49">
    <property type="entry name" value="ENDOCHITINASE"/>
    <property type="match status" value="1"/>
</dbReference>
<feature type="chain" id="PRO_5042274702" description="chitinase" evidence="10">
    <location>
        <begin position="22"/>
        <end position="295"/>
    </location>
</feature>
<dbReference type="AlphaFoldDB" id="A0AAE0WHR5"/>
<keyword evidence="10" id="KW-0732">Signal</keyword>
<dbReference type="EMBL" id="JAUTXT010000103">
    <property type="protein sequence ID" value="KAK3669175.1"/>
    <property type="molecule type" value="Genomic_DNA"/>
</dbReference>
<dbReference type="PROSITE" id="PS01095">
    <property type="entry name" value="GH18_1"/>
    <property type="match status" value="1"/>
</dbReference>
<evidence type="ECO:0000256" key="4">
    <source>
        <dbReference type="ARBA" id="ARBA00023024"/>
    </source>
</evidence>
<dbReference type="PANTHER" id="PTHR45708">
    <property type="entry name" value="ENDOCHITINASE"/>
    <property type="match status" value="1"/>
</dbReference>
<accession>A0AAE0WHR5</accession>
<comment type="caution">
    <text evidence="12">The sequence shown here is derived from an EMBL/GenBank/DDBJ whole genome shotgun (WGS) entry which is preliminary data.</text>
</comment>
<evidence type="ECO:0000256" key="9">
    <source>
        <dbReference type="RuleBase" id="RU004453"/>
    </source>
</evidence>
<dbReference type="EC" id="3.2.1.14" evidence="2"/>
<gene>
    <name evidence="12" type="primary">CHT2_2</name>
    <name evidence="12" type="ORF">LTR78_010943</name>
</gene>
<dbReference type="Gene3D" id="3.20.20.80">
    <property type="entry name" value="Glycosidases"/>
    <property type="match status" value="1"/>
</dbReference>
<reference evidence="12" key="1">
    <citation type="submission" date="2023-07" db="EMBL/GenBank/DDBJ databases">
        <title>Black Yeasts Isolated from many extreme environments.</title>
        <authorList>
            <person name="Coleine C."/>
            <person name="Stajich J.E."/>
            <person name="Selbmann L."/>
        </authorList>
    </citation>
    <scope>NUCLEOTIDE SEQUENCE</scope>
    <source>
        <strain evidence="12">CCFEE 5485</strain>
    </source>
</reference>
<dbReference type="InterPro" id="IPR001223">
    <property type="entry name" value="Glyco_hydro18_cat"/>
</dbReference>
<evidence type="ECO:0000313" key="13">
    <source>
        <dbReference type="Proteomes" id="UP001274830"/>
    </source>
</evidence>
<dbReference type="InterPro" id="IPR017853">
    <property type="entry name" value="GH"/>
</dbReference>
<evidence type="ECO:0000256" key="10">
    <source>
        <dbReference type="SAM" id="SignalP"/>
    </source>
</evidence>
<proteinExistence type="inferred from homology"/>
<evidence type="ECO:0000256" key="8">
    <source>
        <dbReference type="RuleBase" id="RU000489"/>
    </source>
</evidence>
<dbReference type="Pfam" id="PF00704">
    <property type="entry name" value="Glyco_hydro_18"/>
    <property type="match status" value="1"/>
</dbReference>
<dbReference type="GeneID" id="89968155"/>
<comment type="similarity">
    <text evidence="9">Belongs to the glycosyl hydrolase 18 family.</text>
</comment>
<dbReference type="GO" id="GO:0000272">
    <property type="term" value="P:polysaccharide catabolic process"/>
    <property type="evidence" value="ECO:0007669"/>
    <property type="project" value="UniProtKB-KW"/>
</dbReference>
<evidence type="ECO:0000256" key="7">
    <source>
        <dbReference type="ARBA" id="ARBA00023326"/>
    </source>
</evidence>
<keyword evidence="13" id="KW-1185">Reference proteome</keyword>
<dbReference type="RefSeq" id="XP_064688827.1">
    <property type="nucleotide sequence ID" value="XM_064843594.1"/>
</dbReference>
<organism evidence="12 13">
    <name type="scientific">Recurvomyces mirabilis</name>
    <dbReference type="NCBI Taxonomy" id="574656"/>
    <lineage>
        <taxon>Eukaryota</taxon>
        <taxon>Fungi</taxon>
        <taxon>Dikarya</taxon>
        <taxon>Ascomycota</taxon>
        <taxon>Pezizomycotina</taxon>
        <taxon>Dothideomycetes</taxon>
        <taxon>Dothideomycetidae</taxon>
        <taxon>Mycosphaerellales</taxon>
        <taxon>Teratosphaeriaceae</taxon>
        <taxon>Recurvomyces</taxon>
    </lineage>
</organism>
<name>A0AAE0WHR5_9PEZI</name>
<feature type="domain" description="GH18" evidence="11">
    <location>
        <begin position="28"/>
        <end position="295"/>
    </location>
</feature>
<sequence length="295" mass="31555">MFSSILTTATAFALLLGSAYGAFNGSVNNNAVYWGQNSYGQGTGDLAQKPLASYCADTNFDVILMAFLYQMTTGHGGEPVINLANQGNNCTLFNGTQLMNCPQIGETSQPASNSFTTADQATSMANLIWATFGPVSSTTSAVDRPFGSAVVDGFNFDFENTVNNMISFGQTLRSLMDADTSKKYYLTAAPQCPYPDAADGVMLNNTVSFDAVFVQYYNNFCGIQSYVANATTQNNFNFDVWDTWAKTESKNSNVKVLLGVPAGPSAAGSGYLPTSQLTPVIQYCQTFPSFGGVMM</sequence>
<dbReference type="GO" id="GO:0008843">
    <property type="term" value="F:endochitinase activity"/>
    <property type="evidence" value="ECO:0007669"/>
    <property type="project" value="UniProtKB-EC"/>
</dbReference>
<keyword evidence="4" id="KW-0146">Chitin degradation</keyword>
<evidence type="ECO:0000256" key="2">
    <source>
        <dbReference type="ARBA" id="ARBA00012729"/>
    </source>
</evidence>
<keyword evidence="5" id="KW-0119">Carbohydrate metabolism</keyword>
<feature type="signal peptide" evidence="10">
    <location>
        <begin position="1"/>
        <end position="21"/>
    </location>
</feature>
<dbReference type="Proteomes" id="UP001274830">
    <property type="component" value="Unassembled WGS sequence"/>
</dbReference>
<dbReference type="SUPFAM" id="SSF51445">
    <property type="entry name" value="(Trans)glycosidases"/>
    <property type="match status" value="1"/>
</dbReference>
<dbReference type="GO" id="GO:0006032">
    <property type="term" value="P:chitin catabolic process"/>
    <property type="evidence" value="ECO:0007669"/>
    <property type="project" value="UniProtKB-KW"/>
</dbReference>
<comment type="catalytic activity">
    <reaction evidence="1">
        <text>Random endo-hydrolysis of N-acetyl-beta-D-glucosaminide (1-&gt;4)-beta-linkages in chitin and chitodextrins.</text>
        <dbReference type="EC" id="3.2.1.14"/>
    </reaction>
</comment>
<dbReference type="GO" id="GO:0005576">
    <property type="term" value="C:extracellular region"/>
    <property type="evidence" value="ECO:0007669"/>
    <property type="project" value="TreeGrafter"/>
</dbReference>
<keyword evidence="7" id="KW-0624">Polysaccharide degradation</keyword>